<evidence type="ECO:0000259" key="1">
    <source>
        <dbReference type="PROSITE" id="PS50191"/>
    </source>
</evidence>
<dbReference type="PANTHER" id="PTHR10174">
    <property type="entry name" value="ALPHA-TOCOPHEROL TRANSFER PROTEIN-RELATED"/>
    <property type="match status" value="1"/>
</dbReference>
<dbReference type="CDD" id="cd00170">
    <property type="entry name" value="SEC14"/>
    <property type="match status" value="1"/>
</dbReference>
<dbReference type="PROSITE" id="PS50191">
    <property type="entry name" value="CRAL_TRIO"/>
    <property type="match status" value="1"/>
</dbReference>
<feature type="domain" description="CRAL-TRIO" evidence="1">
    <location>
        <begin position="1"/>
        <end position="83"/>
    </location>
</feature>
<dbReference type="Gene3D" id="3.40.525.10">
    <property type="entry name" value="CRAL-TRIO lipid binding domain"/>
    <property type="match status" value="1"/>
</dbReference>
<keyword evidence="3" id="KW-1185">Reference proteome</keyword>
<evidence type="ECO:0000313" key="3">
    <source>
        <dbReference type="Proteomes" id="UP000094527"/>
    </source>
</evidence>
<dbReference type="Pfam" id="PF00650">
    <property type="entry name" value="CRAL_TRIO"/>
    <property type="match status" value="1"/>
</dbReference>
<dbReference type="InterPro" id="IPR036865">
    <property type="entry name" value="CRAL-TRIO_dom_sf"/>
</dbReference>
<dbReference type="Proteomes" id="UP000094527">
    <property type="component" value="Unassembled WGS sequence"/>
</dbReference>
<accession>A0A1D2MGN9</accession>
<dbReference type="AlphaFoldDB" id="A0A1D2MGN9"/>
<dbReference type="EMBL" id="LJIJ01001351">
    <property type="protein sequence ID" value="ODM92034.1"/>
    <property type="molecule type" value="Genomic_DNA"/>
</dbReference>
<evidence type="ECO:0000313" key="2">
    <source>
        <dbReference type="EMBL" id="ODM92034.1"/>
    </source>
</evidence>
<sequence length="100" mass="11486">MCCNKLSNVFIKACIPTESGALYVVNLPSYLIFLYKLIKPFFSKKLKERFIVSTTDKKFDLLHENIPPELLPKCLGGIQEDDDAFDWEFLQPKTDGTCYS</sequence>
<dbReference type="PANTHER" id="PTHR10174:SF208">
    <property type="entry name" value="CRAL-TRIO DOMAIN-CONTAINING PROTEIN DDB_G0278031"/>
    <property type="match status" value="1"/>
</dbReference>
<reference evidence="2 3" key="1">
    <citation type="journal article" date="2016" name="Genome Biol. Evol.">
        <title>Gene Family Evolution Reflects Adaptation to Soil Environmental Stressors in the Genome of the Collembolan Orchesella cincta.</title>
        <authorList>
            <person name="Faddeeva-Vakhrusheva A."/>
            <person name="Derks M.F."/>
            <person name="Anvar S.Y."/>
            <person name="Agamennone V."/>
            <person name="Suring W."/>
            <person name="Smit S."/>
            <person name="van Straalen N.M."/>
            <person name="Roelofs D."/>
        </authorList>
    </citation>
    <scope>NUCLEOTIDE SEQUENCE [LARGE SCALE GENOMIC DNA]</scope>
    <source>
        <tissue evidence="2">Mixed pool</tissue>
    </source>
</reference>
<dbReference type="InterPro" id="IPR001251">
    <property type="entry name" value="CRAL-TRIO_dom"/>
</dbReference>
<dbReference type="STRING" id="48709.A0A1D2MGN9"/>
<proteinExistence type="predicted"/>
<comment type="caution">
    <text evidence="2">The sequence shown here is derived from an EMBL/GenBank/DDBJ whole genome shotgun (WGS) entry which is preliminary data.</text>
</comment>
<dbReference type="GO" id="GO:1902936">
    <property type="term" value="F:phosphatidylinositol bisphosphate binding"/>
    <property type="evidence" value="ECO:0007669"/>
    <property type="project" value="TreeGrafter"/>
</dbReference>
<name>A0A1D2MGN9_ORCCI</name>
<dbReference type="OrthoDB" id="75724at2759"/>
<organism evidence="2 3">
    <name type="scientific">Orchesella cincta</name>
    <name type="common">Springtail</name>
    <name type="synonym">Podura cincta</name>
    <dbReference type="NCBI Taxonomy" id="48709"/>
    <lineage>
        <taxon>Eukaryota</taxon>
        <taxon>Metazoa</taxon>
        <taxon>Ecdysozoa</taxon>
        <taxon>Arthropoda</taxon>
        <taxon>Hexapoda</taxon>
        <taxon>Collembola</taxon>
        <taxon>Entomobryomorpha</taxon>
        <taxon>Entomobryoidea</taxon>
        <taxon>Orchesellidae</taxon>
        <taxon>Orchesellinae</taxon>
        <taxon>Orchesella</taxon>
    </lineage>
</organism>
<dbReference type="GO" id="GO:0016020">
    <property type="term" value="C:membrane"/>
    <property type="evidence" value="ECO:0007669"/>
    <property type="project" value="TreeGrafter"/>
</dbReference>
<dbReference type="SUPFAM" id="SSF52087">
    <property type="entry name" value="CRAL/TRIO domain"/>
    <property type="match status" value="1"/>
</dbReference>
<gene>
    <name evidence="2" type="ORF">Ocin01_14650</name>
</gene>
<protein>
    <submittedName>
        <fullName evidence="2">Alpha-tocopherol transfer protein-like</fullName>
    </submittedName>
</protein>